<keyword evidence="2" id="KW-1185">Reference proteome</keyword>
<reference evidence="2" key="1">
    <citation type="journal article" date="2019" name="Int. J. Syst. Evol. Microbiol.">
        <title>The Global Catalogue of Microorganisms (GCM) 10K type strain sequencing project: providing services to taxonomists for standard genome sequencing and annotation.</title>
        <authorList>
            <consortium name="The Broad Institute Genomics Platform"/>
            <consortium name="The Broad Institute Genome Sequencing Center for Infectious Disease"/>
            <person name="Wu L."/>
            <person name="Ma J."/>
        </authorList>
    </citation>
    <scope>NUCLEOTIDE SEQUENCE [LARGE SCALE GENOMIC DNA]</scope>
    <source>
        <strain evidence="2">JCM 17664</strain>
    </source>
</reference>
<proteinExistence type="predicted"/>
<gene>
    <name evidence="1" type="ORF">GCM10023143_25240</name>
</gene>
<comment type="caution">
    <text evidence="1">The sequence shown here is derived from an EMBL/GenBank/DDBJ whole genome shotgun (WGS) entry which is preliminary data.</text>
</comment>
<sequence length="313" mass="33584">MMPSATFGQTNIFPATGKVGIGTVTPTTDLEVRNDVASDIGPTLLLHNNQYANSIGAGASLKFIGALSDRYISLESVMRVNALPDRLDFKFNNDGSIITPLTITYSGNVGVGTLTPHTPLEISGAGQHILFGGGTNSSGYSLQMSLNDDGVNMENSSSIRGYNFKNYNGTLMTITSAGNVGIGTISPNAKLAVNGSVSAKKITVTQNGWPDYVFAPEYSLPSLDSLNAYLRKRRHLPDLPSAAEISKKGNDLGQTDALLLKKIEELTLYVIKLNEQQTSQQSQINVLSRENAALRQKNDALESAITTSIKRKR</sequence>
<evidence type="ECO:0000313" key="2">
    <source>
        <dbReference type="Proteomes" id="UP001501207"/>
    </source>
</evidence>
<organism evidence="1 2">
    <name type="scientific">Compostibacter hankyongensis</name>
    <dbReference type="NCBI Taxonomy" id="1007089"/>
    <lineage>
        <taxon>Bacteria</taxon>
        <taxon>Pseudomonadati</taxon>
        <taxon>Bacteroidota</taxon>
        <taxon>Chitinophagia</taxon>
        <taxon>Chitinophagales</taxon>
        <taxon>Chitinophagaceae</taxon>
        <taxon>Compostibacter</taxon>
    </lineage>
</organism>
<name>A0ABP8FZU3_9BACT</name>
<evidence type="ECO:0000313" key="1">
    <source>
        <dbReference type="EMBL" id="GAA4314406.1"/>
    </source>
</evidence>
<protein>
    <recommendedName>
        <fullName evidence="3">BZIP transcription factor</fullName>
    </recommendedName>
</protein>
<dbReference type="EMBL" id="BAABFN010000006">
    <property type="protein sequence ID" value="GAA4314406.1"/>
    <property type="molecule type" value="Genomic_DNA"/>
</dbReference>
<evidence type="ECO:0008006" key="3">
    <source>
        <dbReference type="Google" id="ProtNLM"/>
    </source>
</evidence>
<accession>A0ABP8FZU3</accession>
<dbReference type="Proteomes" id="UP001501207">
    <property type="component" value="Unassembled WGS sequence"/>
</dbReference>